<organism evidence="1 2">
    <name type="scientific">Grus japonensis</name>
    <name type="common">Japanese crane</name>
    <name type="synonym">Red-crowned crane</name>
    <dbReference type="NCBI Taxonomy" id="30415"/>
    <lineage>
        <taxon>Eukaryota</taxon>
        <taxon>Metazoa</taxon>
        <taxon>Chordata</taxon>
        <taxon>Craniata</taxon>
        <taxon>Vertebrata</taxon>
        <taxon>Euteleostomi</taxon>
        <taxon>Archelosauria</taxon>
        <taxon>Archosauria</taxon>
        <taxon>Dinosauria</taxon>
        <taxon>Saurischia</taxon>
        <taxon>Theropoda</taxon>
        <taxon>Coelurosauria</taxon>
        <taxon>Aves</taxon>
        <taxon>Neognathae</taxon>
        <taxon>Neoaves</taxon>
        <taxon>Gruiformes</taxon>
        <taxon>Gruidae</taxon>
        <taxon>Grus</taxon>
    </lineage>
</organism>
<accession>A0ABC9WD51</accession>
<protein>
    <recommendedName>
        <fullName evidence="3">Rna-directed dna polymerase from mobile element jockey-like</fullName>
    </recommendedName>
</protein>
<name>A0ABC9WD51_GRUJA</name>
<evidence type="ECO:0000313" key="2">
    <source>
        <dbReference type="Proteomes" id="UP001623348"/>
    </source>
</evidence>
<dbReference type="AlphaFoldDB" id="A0ABC9WD51"/>
<reference evidence="1 2" key="1">
    <citation type="submission" date="2024-06" db="EMBL/GenBank/DDBJ databases">
        <title>The draft genome of Grus japonensis, version 3.</title>
        <authorList>
            <person name="Nabeshima K."/>
            <person name="Suzuki S."/>
            <person name="Onuma M."/>
        </authorList>
    </citation>
    <scope>NUCLEOTIDE SEQUENCE [LARGE SCALE GENOMIC DNA]</scope>
    <source>
        <strain evidence="1 2">451A</strain>
    </source>
</reference>
<evidence type="ECO:0008006" key="3">
    <source>
        <dbReference type="Google" id="ProtNLM"/>
    </source>
</evidence>
<sequence>MIMEQILLETMLRHKENKEVIGDIQHGFTKGKSCLTNLVAFYNRVTALVDKGRATDIIYLELCKAFDTVSHDILVSKLERQLGDLKDGPLGR</sequence>
<proteinExistence type="predicted"/>
<gene>
    <name evidence="1" type="ORF">GRJ2_000789800</name>
</gene>
<evidence type="ECO:0000313" key="1">
    <source>
        <dbReference type="EMBL" id="GAB0183245.1"/>
    </source>
</evidence>
<keyword evidence="2" id="KW-1185">Reference proteome</keyword>
<dbReference type="EMBL" id="BAAFJT010000002">
    <property type="protein sequence ID" value="GAB0183245.1"/>
    <property type="molecule type" value="Genomic_DNA"/>
</dbReference>
<dbReference type="Proteomes" id="UP001623348">
    <property type="component" value="Unassembled WGS sequence"/>
</dbReference>
<comment type="caution">
    <text evidence="1">The sequence shown here is derived from an EMBL/GenBank/DDBJ whole genome shotgun (WGS) entry which is preliminary data.</text>
</comment>
<dbReference type="PANTHER" id="PTHR33332">
    <property type="entry name" value="REVERSE TRANSCRIPTASE DOMAIN-CONTAINING PROTEIN"/>
    <property type="match status" value="1"/>
</dbReference>